<accession>A0A139WYT6</accession>
<dbReference type="OrthoDB" id="509388at2"/>
<reference evidence="3 4" key="1">
    <citation type="journal article" date="2013" name="Genome Biol. Evol.">
        <title>Genomes of Stigonematalean cyanobacteria (subsection V) and the evolution of oxygenic photosynthesis from prokaryotes to plastids.</title>
        <authorList>
            <person name="Dagan T."/>
            <person name="Roettger M."/>
            <person name="Stucken K."/>
            <person name="Landan G."/>
            <person name="Koch R."/>
            <person name="Major P."/>
            <person name="Gould S.B."/>
            <person name="Goremykin V.V."/>
            <person name="Rippka R."/>
            <person name="Tandeau de Marsac N."/>
            <person name="Gugger M."/>
            <person name="Lockhart P.J."/>
            <person name="Allen J.F."/>
            <person name="Brune I."/>
            <person name="Maus I."/>
            <person name="Puhler A."/>
            <person name="Martin W.F."/>
        </authorList>
    </citation>
    <scope>NUCLEOTIDE SEQUENCE [LARGE SCALE GENOMIC DNA]</scope>
    <source>
        <strain evidence="3 4">PCC 7110</strain>
    </source>
</reference>
<dbReference type="EMBL" id="ANNX02000046">
    <property type="protein sequence ID" value="KYC37563.1"/>
    <property type="molecule type" value="Genomic_DNA"/>
</dbReference>
<protein>
    <recommendedName>
        <fullName evidence="5">SH3b domain-containing protein</fullName>
    </recommendedName>
</protein>
<gene>
    <name evidence="3" type="ORF">WA1_39525</name>
</gene>
<evidence type="ECO:0000313" key="3">
    <source>
        <dbReference type="EMBL" id="KYC37563.1"/>
    </source>
</evidence>
<evidence type="ECO:0008006" key="5">
    <source>
        <dbReference type="Google" id="ProtNLM"/>
    </source>
</evidence>
<evidence type="ECO:0000313" key="4">
    <source>
        <dbReference type="Proteomes" id="UP000076925"/>
    </source>
</evidence>
<feature type="chain" id="PRO_5007300491" description="SH3b domain-containing protein" evidence="2">
    <location>
        <begin position="24"/>
        <end position="208"/>
    </location>
</feature>
<organism evidence="3 4">
    <name type="scientific">Scytonema hofmannii PCC 7110</name>
    <dbReference type="NCBI Taxonomy" id="128403"/>
    <lineage>
        <taxon>Bacteria</taxon>
        <taxon>Bacillati</taxon>
        <taxon>Cyanobacteriota</taxon>
        <taxon>Cyanophyceae</taxon>
        <taxon>Nostocales</taxon>
        <taxon>Scytonemataceae</taxon>
        <taxon>Scytonema</taxon>
    </lineage>
</organism>
<dbReference type="RefSeq" id="WP_017746112.1">
    <property type="nucleotide sequence ID" value="NZ_KQ976354.1"/>
</dbReference>
<dbReference type="Proteomes" id="UP000076925">
    <property type="component" value="Unassembled WGS sequence"/>
</dbReference>
<dbReference type="STRING" id="128403.WA1_39525"/>
<comment type="caution">
    <text evidence="3">The sequence shown here is derived from an EMBL/GenBank/DDBJ whole genome shotgun (WGS) entry which is preliminary data.</text>
</comment>
<feature type="signal peptide" evidence="2">
    <location>
        <begin position="1"/>
        <end position="23"/>
    </location>
</feature>
<name>A0A139WYT6_9CYAN</name>
<feature type="region of interest" description="Disordered" evidence="1">
    <location>
        <begin position="28"/>
        <end position="47"/>
    </location>
</feature>
<evidence type="ECO:0000256" key="1">
    <source>
        <dbReference type="SAM" id="MobiDB-lite"/>
    </source>
</evidence>
<evidence type="ECO:0000256" key="2">
    <source>
        <dbReference type="SAM" id="SignalP"/>
    </source>
</evidence>
<keyword evidence="2" id="KW-0732">Signal</keyword>
<sequence>MISHKASKIILIVSILWSSTSLTQVEASPKQIDSPPEFGCRSTTTDTPLFTQRTTTSQQIGTVYKGGRVLLQESPRKGLQLIAVLEPESEKYGYIQTKVLDFCDSSKDPGNRKQPIAISCRRIRGIENEQYEVYPEPDKNYTPIATVRSGQMVMVRLRQDGSVSSYRNRDLIWIEIDLYKTPMPARYDFPEGETGWIENQDQIGYCYQ</sequence>
<proteinExistence type="predicted"/>
<keyword evidence="4" id="KW-1185">Reference proteome</keyword>
<dbReference type="AlphaFoldDB" id="A0A139WYT6"/>